<feature type="domain" description="NADP-dependent oxidoreductase" evidence="1">
    <location>
        <begin position="14"/>
        <end position="153"/>
    </location>
</feature>
<dbReference type="SUPFAM" id="SSF51430">
    <property type="entry name" value="NAD(P)-linked oxidoreductase"/>
    <property type="match status" value="1"/>
</dbReference>
<dbReference type="Gene3D" id="3.20.20.100">
    <property type="entry name" value="NADP-dependent oxidoreductase domain"/>
    <property type="match status" value="1"/>
</dbReference>
<dbReference type="Pfam" id="PF00248">
    <property type="entry name" value="Aldo_ket_red"/>
    <property type="match status" value="1"/>
</dbReference>
<evidence type="ECO:0000313" key="2">
    <source>
        <dbReference type="EMBL" id="GAA2137987.1"/>
    </source>
</evidence>
<dbReference type="EMBL" id="BAAANT010000008">
    <property type="protein sequence ID" value="GAA2137987.1"/>
    <property type="molecule type" value="Genomic_DNA"/>
</dbReference>
<comment type="caution">
    <text evidence="2">The sequence shown here is derived from an EMBL/GenBank/DDBJ whole genome shotgun (WGS) entry which is preliminary data.</text>
</comment>
<sequence>MTARLGLGTYRCLDVCEAAAMAASQGADWVDTAPNYESGQAENSLAMVLGMYPDLHVSTKVGFVADSAKRLGVQAGALSAEDAERGHCLAPDYVGWQVARSKRRLGRTPDLVFLHNPEHHCASEEIADRLLVAFLALEEACSNGTISAYGVATWRGFSSGLLDVGTLLELASKAGGPQHHLRAIQLPISMVHLAPVAHALDGYGVLVDAVEAELEVFASAPLHGGEITGMITQELSDLIRPGSTPVQSALAVVASAPGVRRVLLSTGNREHWRQAADAVGQPPLSRETLRRITDVLGT</sequence>
<accession>A0ABN2Z7I1</accession>
<gene>
    <name evidence="2" type="ORF">GCM10009760_18930</name>
</gene>
<reference evidence="2 3" key="1">
    <citation type="journal article" date="2019" name="Int. J. Syst. Evol. Microbiol.">
        <title>The Global Catalogue of Microorganisms (GCM) 10K type strain sequencing project: providing services to taxonomists for standard genome sequencing and annotation.</title>
        <authorList>
            <consortium name="The Broad Institute Genomics Platform"/>
            <consortium name="The Broad Institute Genome Sequencing Center for Infectious Disease"/>
            <person name="Wu L."/>
            <person name="Ma J."/>
        </authorList>
    </citation>
    <scope>NUCLEOTIDE SEQUENCE [LARGE SCALE GENOMIC DNA]</scope>
    <source>
        <strain evidence="2 3">JCM 14560</strain>
    </source>
</reference>
<proteinExistence type="predicted"/>
<dbReference type="InterPro" id="IPR053135">
    <property type="entry name" value="AKR2_Oxidoreductase"/>
</dbReference>
<evidence type="ECO:0000259" key="1">
    <source>
        <dbReference type="Pfam" id="PF00248"/>
    </source>
</evidence>
<dbReference type="InterPro" id="IPR036812">
    <property type="entry name" value="NAD(P)_OxRdtase_dom_sf"/>
</dbReference>
<dbReference type="PANTHER" id="PTHR43312">
    <property type="entry name" value="D-THREO-ALDOSE 1-DEHYDROGENASE"/>
    <property type="match status" value="1"/>
</dbReference>
<dbReference type="Proteomes" id="UP001422759">
    <property type="component" value="Unassembled WGS sequence"/>
</dbReference>
<dbReference type="PANTHER" id="PTHR43312:SF1">
    <property type="entry name" value="NADP-DEPENDENT OXIDOREDUCTASE DOMAIN-CONTAINING PROTEIN"/>
    <property type="match status" value="1"/>
</dbReference>
<dbReference type="InterPro" id="IPR023210">
    <property type="entry name" value="NADP_OxRdtase_dom"/>
</dbReference>
<name>A0ABN2Z7I1_9ACTN</name>
<keyword evidence="3" id="KW-1185">Reference proteome</keyword>
<protein>
    <submittedName>
        <fullName evidence="2">Aldo/keto reductase</fullName>
    </submittedName>
</protein>
<dbReference type="RefSeq" id="WP_344462829.1">
    <property type="nucleotide sequence ID" value="NZ_BAAANT010000008.1"/>
</dbReference>
<organism evidence="2 3">
    <name type="scientific">Kitasatospora kazusensis</name>
    <dbReference type="NCBI Taxonomy" id="407974"/>
    <lineage>
        <taxon>Bacteria</taxon>
        <taxon>Bacillati</taxon>
        <taxon>Actinomycetota</taxon>
        <taxon>Actinomycetes</taxon>
        <taxon>Kitasatosporales</taxon>
        <taxon>Streptomycetaceae</taxon>
        <taxon>Kitasatospora</taxon>
    </lineage>
</organism>
<dbReference type="CDD" id="cd19099">
    <property type="entry name" value="AKR_unchar"/>
    <property type="match status" value="1"/>
</dbReference>
<evidence type="ECO:0000313" key="3">
    <source>
        <dbReference type="Proteomes" id="UP001422759"/>
    </source>
</evidence>